<evidence type="ECO:0000313" key="4">
    <source>
        <dbReference type="EMBL" id="QDT35078.1"/>
    </source>
</evidence>
<protein>
    <submittedName>
        <fullName evidence="4">Outer membrane biogenesis protein BamB</fullName>
    </submittedName>
</protein>
<feature type="domain" description="Pyrrolo-quinoline quinone repeat" evidence="3">
    <location>
        <begin position="1070"/>
        <end position="1190"/>
    </location>
</feature>
<dbReference type="InterPro" id="IPR011047">
    <property type="entry name" value="Quinoprotein_ADH-like_sf"/>
</dbReference>
<dbReference type="InterPro" id="IPR000253">
    <property type="entry name" value="FHA_dom"/>
</dbReference>
<dbReference type="CDD" id="cd00060">
    <property type="entry name" value="FHA"/>
    <property type="match status" value="1"/>
</dbReference>
<dbReference type="Gene3D" id="2.60.200.20">
    <property type="match status" value="1"/>
</dbReference>
<feature type="domain" description="Pyrrolo-quinoline quinone repeat" evidence="3">
    <location>
        <begin position="569"/>
        <end position="658"/>
    </location>
</feature>
<dbReference type="EMBL" id="CP036267">
    <property type="protein sequence ID" value="QDT35078.1"/>
    <property type="molecule type" value="Genomic_DNA"/>
</dbReference>
<dbReference type="InterPro" id="IPR011990">
    <property type="entry name" value="TPR-like_helical_dom_sf"/>
</dbReference>
<feature type="compositionally biased region" description="Basic and acidic residues" evidence="1">
    <location>
        <begin position="96"/>
        <end position="117"/>
    </location>
</feature>
<dbReference type="PANTHER" id="PTHR34512:SF30">
    <property type="entry name" value="OUTER MEMBRANE PROTEIN ASSEMBLY FACTOR BAMB"/>
    <property type="match status" value="1"/>
</dbReference>
<dbReference type="OrthoDB" id="220723at2"/>
<organism evidence="4 5">
    <name type="scientific">Thalassoglobus polymorphus</name>
    <dbReference type="NCBI Taxonomy" id="2527994"/>
    <lineage>
        <taxon>Bacteria</taxon>
        <taxon>Pseudomonadati</taxon>
        <taxon>Planctomycetota</taxon>
        <taxon>Planctomycetia</taxon>
        <taxon>Planctomycetales</taxon>
        <taxon>Planctomycetaceae</taxon>
        <taxon>Thalassoglobus</taxon>
    </lineage>
</organism>
<evidence type="ECO:0000313" key="5">
    <source>
        <dbReference type="Proteomes" id="UP000315724"/>
    </source>
</evidence>
<name>A0A517QU20_9PLAN</name>
<feature type="compositionally biased region" description="Basic and acidic residues" evidence="1">
    <location>
        <begin position="235"/>
        <end position="245"/>
    </location>
</feature>
<dbReference type="KEGG" id="tpol:Mal48_43530"/>
<gene>
    <name evidence="4" type="ORF">Mal48_43530</name>
</gene>
<dbReference type="AlphaFoldDB" id="A0A517QU20"/>
<dbReference type="PANTHER" id="PTHR34512">
    <property type="entry name" value="CELL SURFACE PROTEIN"/>
    <property type="match status" value="1"/>
</dbReference>
<feature type="region of interest" description="Disordered" evidence="1">
    <location>
        <begin position="96"/>
        <end position="136"/>
    </location>
</feature>
<keyword evidence="5" id="KW-1185">Reference proteome</keyword>
<dbReference type="RefSeq" id="WP_145204056.1">
    <property type="nucleotide sequence ID" value="NZ_CP036267.1"/>
</dbReference>
<evidence type="ECO:0000259" key="2">
    <source>
        <dbReference type="Pfam" id="PF00498"/>
    </source>
</evidence>
<dbReference type="SUPFAM" id="SSF49879">
    <property type="entry name" value="SMAD/FHA domain"/>
    <property type="match status" value="1"/>
</dbReference>
<feature type="compositionally biased region" description="Basic residues" evidence="1">
    <location>
        <begin position="181"/>
        <end position="196"/>
    </location>
</feature>
<dbReference type="Pfam" id="PF13360">
    <property type="entry name" value="PQQ_2"/>
    <property type="match status" value="2"/>
</dbReference>
<evidence type="ECO:0000259" key="3">
    <source>
        <dbReference type="Pfam" id="PF13360"/>
    </source>
</evidence>
<dbReference type="Gene3D" id="2.130.10.10">
    <property type="entry name" value="YVTN repeat-like/Quinoprotein amine dehydrogenase"/>
    <property type="match status" value="2"/>
</dbReference>
<feature type="region of interest" description="Disordered" evidence="1">
    <location>
        <begin position="173"/>
        <end position="245"/>
    </location>
</feature>
<reference evidence="4 5" key="1">
    <citation type="submission" date="2019-02" db="EMBL/GenBank/DDBJ databases">
        <title>Deep-cultivation of Planctomycetes and their phenomic and genomic characterization uncovers novel biology.</title>
        <authorList>
            <person name="Wiegand S."/>
            <person name="Jogler M."/>
            <person name="Boedeker C."/>
            <person name="Pinto D."/>
            <person name="Vollmers J."/>
            <person name="Rivas-Marin E."/>
            <person name="Kohn T."/>
            <person name="Peeters S.H."/>
            <person name="Heuer A."/>
            <person name="Rast P."/>
            <person name="Oberbeckmann S."/>
            <person name="Bunk B."/>
            <person name="Jeske O."/>
            <person name="Meyerdierks A."/>
            <person name="Storesund J.E."/>
            <person name="Kallscheuer N."/>
            <person name="Luecker S."/>
            <person name="Lage O.M."/>
            <person name="Pohl T."/>
            <person name="Merkel B.J."/>
            <person name="Hornburger P."/>
            <person name="Mueller R.-W."/>
            <person name="Bruemmer F."/>
            <person name="Labrenz M."/>
            <person name="Spormann A.M."/>
            <person name="Op den Camp H."/>
            <person name="Overmann J."/>
            <person name="Amann R."/>
            <person name="Jetten M.S.M."/>
            <person name="Mascher T."/>
            <person name="Medema M.H."/>
            <person name="Devos D.P."/>
            <person name="Kaster A.-K."/>
            <person name="Ovreas L."/>
            <person name="Rohde M."/>
            <person name="Galperin M.Y."/>
            <person name="Jogler C."/>
        </authorList>
    </citation>
    <scope>NUCLEOTIDE SEQUENCE [LARGE SCALE GENOMIC DNA]</scope>
    <source>
        <strain evidence="4 5">Mal48</strain>
    </source>
</reference>
<dbReference type="InterPro" id="IPR002372">
    <property type="entry name" value="PQQ_rpt_dom"/>
</dbReference>
<feature type="domain" description="FHA" evidence="2">
    <location>
        <begin position="25"/>
        <end position="86"/>
    </location>
</feature>
<proteinExistence type="predicted"/>
<dbReference type="SUPFAM" id="SSF50998">
    <property type="entry name" value="Quinoprotein alcohol dehydrogenase-like"/>
    <property type="match status" value="3"/>
</dbReference>
<sequence length="1221" mass="132713">MAFLEIVHISGEVDQMKLSKQQPLTIGSHTSTDITIDEDSVEIMHCRISWGKGGYEAVAAGTEPIEVNGNLVQRTLLKAGDTLRFGSVDIRYRDNKEDGHNAVEDEHQEERGLKPLSEEIPVPRTPSQKASPEVDEINEDDLIEDDLEILDDDDDVSPGGVDIASGLAALAAAESQGSGKSSRKKKPKSKSKPKQKPKAEGQSKQPASKPSTTAAAKEKAAPESPEPSSAPKPAEISREDDQLSPRLREAMRNRQRRPGEEDPFRSPLVLALTGGAAALMLTGAIFYFIASRQTAQQQFDQANALYEESKFQPAIEEFQKFAAAYPRLDLTVKAKTLAGLARVRKEIDVAAPKFEEGLTQLRLFIRENSDRDDEFEALHPEIVTHARTISLEAAQAAGKQHNADLLKISREARTILNTYAPKDNPPKETLDQIENALRASEAEILKNDVYKDHVDRMSKALANEDPAKTHPLEALKIRRDLLVRYPQNSPNDRGGFARDKKVVELFNKALTLEQKKVVESKNDIEAVVEDDETTAVPLTLVFHGRTRTDEVSVGKSVIVLAKDCCYGVDFVTGEPIWRRVIGFDTPFFPIQESQLPSVILFDTNNLELVRLNQTTGQLIWKQQLNDFVTGRPLLVDNTIYVSTESGRFLAVDLATGLIAGQLNFSQPISSCVELEDEQHLFLAGNEEVCYTISKRPLACVKVSYLGQQPASVDSPLLEMGPYVLMIENKTNSARLRLMNVAKADEPATEVASAVIGSRVIDDPVIRGRNLFVPATGELIYAFSVSDDPGQPPLTTGPIFDGQGSKGDSINLLTGPNGQVWMATDALNRLQLSTDSLQPDGSPAAPGVATQPLQMVSGYLLNARRRAYTDAVTFTRTNRDDMTSDWQVVLGGELLAITGSTGDSINIAAINEAGQAFKIGSRQLSGGKFVTDASVRLPLHQDLETPLVGAKISGNRIAVACGNPEPRLWIINAAGQIEGSPRIPEPVQAAPASLGDRVVLPLNGRLHVVRLSGQSAVQDYLLPTGEEHEWKSLAAVGDDQLVAVTKKGLAILLKIQPTPRPHLAEVAKLELGAAVLTDVAATESMIAIADASKKLTLFDTVRLDPIASRTFSQPITSTPQLVDNVVYAEAGSKQFHAMKPDDLSDLFTSPLKSVSVTGIAKSGPKLIVAQQNGIVSEMNPETGEITKEHNLRSVLSAGPLHIGDELFVITIDGTMFRLDITK</sequence>
<accession>A0A517QU20</accession>
<dbReference type="Proteomes" id="UP000315724">
    <property type="component" value="Chromosome"/>
</dbReference>
<feature type="compositionally biased region" description="Low complexity" evidence="1">
    <location>
        <begin position="206"/>
        <end position="215"/>
    </location>
</feature>
<dbReference type="InterPro" id="IPR015943">
    <property type="entry name" value="WD40/YVTN_repeat-like_dom_sf"/>
</dbReference>
<dbReference type="InterPro" id="IPR008984">
    <property type="entry name" value="SMAD_FHA_dom_sf"/>
</dbReference>
<evidence type="ECO:0000256" key="1">
    <source>
        <dbReference type="SAM" id="MobiDB-lite"/>
    </source>
</evidence>
<dbReference type="Gene3D" id="1.25.40.10">
    <property type="entry name" value="Tetratricopeptide repeat domain"/>
    <property type="match status" value="1"/>
</dbReference>
<dbReference type="Pfam" id="PF00498">
    <property type="entry name" value="FHA"/>
    <property type="match status" value="1"/>
</dbReference>